<dbReference type="Gene3D" id="1.20.1250.20">
    <property type="entry name" value="MFS general substrate transporter like domains"/>
    <property type="match status" value="1"/>
</dbReference>
<sequence>MESFLKQLVQGKGLLFIIIVGLGGSFQIGCHLTLISSPYPFINSFINSTLTQRYGEAPREDTLTLIWATVVAFYSVGGIFGSTSVQFVLNHLGRKNAMIWNNVLNIVAVAIMILSKAAGSFEMIILSRFLFGVNSGLAGNLHCIYLGESAPKKIRGTVSVTMATFSAIGKLVGQIAGLSEILGREDLWHILLCVPAFFGFVQMFTLPFFPEAPVYLLIEKGKIEECKKGLQCLWGPGDYKLEIEEMQEEQAALKGQCNKSMLELLTDSNIRWQCISLVVLYEAIQFCGISGISVFAYSIFQEAGIPEDKIRYVTLGVGASEILTSITCSIMIDRVGRRVLLWGGFGIMAAIMVLLTITLQLKDYDLWVPYTSVCLVFLFVISYGGGPAGVSVPLSYEMFVQSYRSAAFMFLGLIIWAGFTVFGFLFPFLLNTMKSFSFLMFSCVCLAASLYAVFILPETKSKTPLEIAEDFRNIRVCGSAIEEKCLETKL</sequence>
<dbReference type="PROSITE" id="PS00217">
    <property type="entry name" value="SUGAR_TRANSPORT_2"/>
    <property type="match status" value="1"/>
</dbReference>
<dbReference type="GO" id="GO:0070837">
    <property type="term" value="P:dehydroascorbic acid transport"/>
    <property type="evidence" value="ECO:0007669"/>
    <property type="project" value="TreeGrafter"/>
</dbReference>
<feature type="transmembrane region" description="Helical" evidence="14">
    <location>
        <begin position="339"/>
        <end position="361"/>
    </location>
</feature>
<organism evidence="16 17">
    <name type="scientific">Tachysurus vachellii</name>
    <name type="common">Darkbarbel catfish</name>
    <name type="synonym">Pelteobagrus vachellii</name>
    <dbReference type="NCBI Taxonomy" id="175792"/>
    <lineage>
        <taxon>Eukaryota</taxon>
        <taxon>Metazoa</taxon>
        <taxon>Chordata</taxon>
        <taxon>Craniata</taxon>
        <taxon>Vertebrata</taxon>
        <taxon>Euteleostomi</taxon>
        <taxon>Actinopterygii</taxon>
        <taxon>Neopterygii</taxon>
        <taxon>Teleostei</taxon>
        <taxon>Ostariophysi</taxon>
        <taxon>Siluriformes</taxon>
        <taxon>Bagridae</taxon>
        <taxon>Tachysurus</taxon>
    </lineage>
</organism>
<dbReference type="GO" id="GO:0005353">
    <property type="term" value="F:fructose transmembrane transporter activity"/>
    <property type="evidence" value="ECO:0007669"/>
    <property type="project" value="UniProtKB-ARBA"/>
</dbReference>
<feature type="domain" description="Major facilitator superfamily (MFS) profile" evidence="15">
    <location>
        <begin position="17"/>
        <end position="460"/>
    </location>
</feature>
<feature type="transmembrane region" description="Helical" evidence="14">
    <location>
        <begin position="188"/>
        <end position="209"/>
    </location>
</feature>
<dbReference type="GO" id="GO:0046323">
    <property type="term" value="P:D-glucose import"/>
    <property type="evidence" value="ECO:0007669"/>
    <property type="project" value="TreeGrafter"/>
</dbReference>
<evidence type="ECO:0000256" key="3">
    <source>
        <dbReference type="ARBA" id="ARBA00004651"/>
    </source>
</evidence>
<accession>A0AA88IQM4</accession>
<evidence type="ECO:0000256" key="10">
    <source>
        <dbReference type="ARBA" id="ARBA00022989"/>
    </source>
</evidence>
<evidence type="ECO:0000256" key="13">
    <source>
        <dbReference type="ARBA" id="ARBA00031099"/>
    </source>
</evidence>
<feature type="transmembrane region" description="Helical" evidence="14">
    <location>
        <begin position="312"/>
        <end position="332"/>
    </location>
</feature>
<keyword evidence="9 14" id="KW-0812">Transmembrane</keyword>
<dbReference type="Proteomes" id="UP001187315">
    <property type="component" value="Unassembled WGS sequence"/>
</dbReference>
<evidence type="ECO:0000256" key="5">
    <source>
        <dbReference type="ARBA" id="ARBA00015973"/>
    </source>
</evidence>
<keyword evidence="7" id="KW-1003">Cell membrane</keyword>
<evidence type="ECO:0000313" key="17">
    <source>
        <dbReference type="Proteomes" id="UP001187315"/>
    </source>
</evidence>
<feature type="transmembrane region" description="Helical" evidence="14">
    <location>
        <begin position="436"/>
        <end position="456"/>
    </location>
</feature>
<evidence type="ECO:0000256" key="14">
    <source>
        <dbReference type="SAM" id="Phobius"/>
    </source>
</evidence>
<evidence type="ECO:0000259" key="15">
    <source>
        <dbReference type="PROSITE" id="PS50850"/>
    </source>
</evidence>
<reference evidence="16" key="1">
    <citation type="submission" date="2023-08" db="EMBL/GenBank/DDBJ databases">
        <title>Pelteobagrus vachellii genome.</title>
        <authorList>
            <person name="Liu H."/>
        </authorList>
    </citation>
    <scope>NUCLEOTIDE SEQUENCE</scope>
    <source>
        <strain evidence="16">PRFRI_2022a</strain>
        <tissue evidence="16">Muscle</tissue>
    </source>
</reference>
<comment type="caution">
    <text evidence="16">The sequence shown here is derived from an EMBL/GenBank/DDBJ whole genome shotgun (WGS) entry which is preliminary data.</text>
</comment>
<evidence type="ECO:0000256" key="1">
    <source>
        <dbReference type="ARBA" id="ARBA00000590"/>
    </source>
</evidence>
<dbReference type="GO" id="GO:0042383">
    <property type="term" value="C:sarcolemma"/>
    <property type="evidence" value="ECO:0007669"/>
    <property type="project" value="UniProtKB-SubCell"/>
</dbReference>
<dbReference type="InterPro" id="IPR005828">
    <property type="entry name" value="MFS_sugar_transport-like"/>
</dbReference>
<dbReference type="InterPro" id="IPR036259">
    <property type="entry name" value="MFS_trans_sf"/>
</dbReference>
<dbReference type="PROSITE" id="PS50850">
    <property type="entry name" value="MFS"/>
    <property type="match status" value="1"/>
</dbReference>
<feature type="transmembrane region" description="Helical" evidence="14">
    <location>
        <begin position="65"/>
        <end position="87"/>
    </location>
</feature>
<keyword evidence="8" id="KW-0762">Sugar transport</keyword>
<dbReference type="GO" id="GO:0055056">
    <property type="term" value="F:D-glucose transmembrane transporter activity"/>
    <property type="evidence" value="ECO:0007669"/>
    <property type="project" value="TreeGrafter"/>
</dbReference>
<feature type="transmembrane region" description="Helical" evidence="14">
    <location>
        <begin position="407"/>
        <end position="430"/>
    </location>
</feature>
<dbReference type="InterPro" id="IPR045263">
    <property type="entry name" value="GLUT"/>
</dbReference>
<dbReference type="GO" id="GO:1990539">
    <property type="term" value="P:fructose import across plasma membrane"/>
    <property type="evidence" value="ECO:0007669"/>
    <property type="project" value="UniProtKB-ARBA"/>
</dbReference>
<evidence type="ECO:0000256" key="6">
    <source>
        <dbReference type="ARBA" id="ARBA00022448"/>
    </source>
</evidence>
<evidence type="ECO:0000256" key="8">
    <source>
        <dbReference type="ARBA" id="ARBA00022597"/>
    </source>
</evidence>
<dbReference type="AlphaFoldDB" id="A0AA88IQM4"/>
<dbReference type="Pfam" id="PF00083">
    <property type="entry name" value="Sugar_tr"/>
    <property type="match status" value="1"/>
</dbReference>
<dbReference type="SUPFAM" id="SSF103473">
    <property type="entry name" value="MFS general substrate transporter"/>
    <property type="match status" value="1"/>
</dbReference>
<feature type="transmembrane region" description="Helical" evidence="14">
    <location>
        <begin position="278"/>
        <end position="300"/>
    </location>
</feature>
<feature type="transmembrane region" description="Helical" evidence="14">
    <location>
        <begin position="12"/>
        <end position="35"/>
    </location>
</feature>
<evidence type="ECO:0000256" key="11">
    <source>
        <dbReference type="ARBA" id="ARBA00023136"/>
    </source>
</evidence>
<proteinExistence type="inferred from homology"/>
<dbReference type="FunFam" id="1.20.1250.20:FF:001511">
    <property type="entry name" value="Solute carrier family 2, facilitated glucose transporter member 5"/>
    <property type="match status" value="1"/>
</dbReference>
<feature type="transmembrane region" description="Helical" evidence="14">
    <location>
        <begin position="158"/>
        <end position="176"/>
    </location>
</feature>
<evidence type="ECO:0000256" key="12">
    <source>
        <dbReference type="ARBA" id="ARBA00029961"/>
    </source>
</evidence>
<feature type="transmembrane region" description="Helical" evidence="14">
    <location>
        <begin position="99"/>
        <end position="119"/>
    </location>
</feature>
<evidence type="ECO:0000256" key="7">
    <source>
        <dbReference type="ARBA" id="ARBA00022475"/>
    </source>
</evidence>
<keyword evidence="17" id="KW-1185">Reference proteome</keyword>
<comment type="similarity">
    <text evidence="4">Belongs to the major facilitator superfamily. Sugar transporter (TC 2.A.1.1) family. Glucose transporter subfamily.</text>
</comment>
<evidence type="ECO:0000256" key="4">
    <source>
        <dbReference type="ARBA" id="ARBA00007004"/>
    </source>
</evidence>
<dbReference type="PANTHER" id="PTHR23503">
    <property type="entry name" value="SOLUTE CARRIER FAMILY 2"/>
    <property type="match status" value="1"/>
</dbReference>
<evidence type="ECO:0000313" key="16">
    <source>
        <dbReference type="EMBL" id="KAK2821241.1"/>
    </source>
</evidence>
<dbReference type="InterPro" id="IPR005829">
    <property type="entry name" value="Sugar_transporter_CS"/>
</dbReference>
<dbReference type="InterPro" id="IPR020846">
    <property type="entry name" value="MFS_dom"/>
</dbReference>
<feature type="transmembrane region" description="Helical" evidence="14">
    <location>
        <begin position="367"/>
        <end position="386"/>
    </location>
</feature>
<dbReference type="EMBL" id="JAVHJS010000022">
    <property type="protein sequence ID" value="KAK2821241.1"/>
    <property type="molecule type" value="Genomic_DNA"/>
</dbReference>
<comment type="subcellular location">
    <subcellularLocation>
        <location evidence="2">Cell membrane</location>
        <location evidence="2">Sarcolemma</location>
    </subcellularLocation>
    <subcellularLocation>
        <location evidence="3">Cell membrane</location>
        <topology evidence="3">Multi-pass membrane protein</topology>
    </subcellularLocation>
</comment>
<comment type="catalytic activity">
    <reaction evidence="1">
        <text>D-fructose(out) = D-fructose(in)</text>
        <dbReference type="Rhea" id="RHEA:60372"/>
        <dbReference type="ChEBI" id="CHEBI:37721"/>
    </reaction>
</comment>
<keyword evidence="11 14" id="KW-0472">Membrane</keyword>
<evidence type="ECO:0000256" key="2">
    <source>
        <dbReference type="ARBA" id="ARBA00004135"/>
    </source>
</evidence>
<evidence type="ECO:0000256" key="9">
    <source>
        <dbReference type="ARBA" id="ARBA00022692"/>
    </source>
</evidence>
<protein>
    <recommendedName>
        <fullName evidence="5">Solute carrier family 2, facilitated glucose transporter member 5</fullName>
    </recommendedName>
    <alternativeName>
        <fullName evidence="13">Fructose transporter</fullName>
    </alternativeName>
    <alternativeName>
        <fullName evidence="12">Glucose transporter type 5, small intestine</fullName>
    </alternativeName>
</protein>
<name>A0AA88IQM4_TACVA</name>
<feature type="transmembrane region" description="Helical" evidence="14">
    <location>
        <begin position="125"/>
        <end position="146"/>
    </location>
</feature>
<gene>
    <name evidence="16" type="ORF">Q7C36_020584</name>
</gene>
<keyword evidence="10 14" id="KW-1133">Transmembrane helix</keyword>
<keyword evidence="6" id="KW-0813">Transport</keyword>
<dbReference type="PANTHER" id="PTHR23503:SF130">
    <property type="entry name" value="SOLUTE CARRIER FAMILY 2 (FACILITATED GLUCOSE TRANSPORTER), MEMBER 9-LIKE 1"/>
    <property type="match status" value="1"/>
</dbReference>